<dbReference type="Proteomes" id="UP000030711">
    <property type="component" value="Unassembled WGS sequence"/>
</dbReference>
<name>A0A058ZUA0_EUCGR</name>
<reference evidence="1" key="3">
    <citation type="submission" date="2023-04" db="EMBL/GenBank/DDBJ databases">
        <title>WGS assembly of Eucalyptus grandis.</title>
        <authorList>
            <person name="Myburg A."/>
            <person name="Grattapaglia D."/>
            <person name="Tuskan G."/>
            <person name="Hellsten U."/>
            <person name="Hayes R."/>
            <person name="Grimwood J."/>
            <person name="Jenkins J."/>
            <person name="Lindquist E."/>
            <person name="Tice H."/>
            <person name="Bauer D."/>
            <person name="Goodstein D."/>
            <person name="Dubchak I."/>
            <person name="Poliakov A."/>
            <person name="Mizrachi E."/>
            <person name="Kullan A."/>
            <person name="Hussey S."/>
            <person name="Pinard D."/>
            <person name="Van D."/>
            <person name="Singh P."/>
            <person name="Van J."/>
            <person name="Silva-Junior O."/>
            <person name="Togawa R."/>
            <person name="Pappas M."/>
            <person name="Faria D."/>
            <person name="Sansaloni C."/>
            <person name="Petroli C."/>
            <person name="Yang X."/>
            <person name="Ranjan P."/>
            <person name="Tschaplinski T."/>
            <person name="Ye C."/>
            <person name="Li T."/>
            <person name="Sterck L."/>
            <person name="Vanneste K."/>
            <person name="Murat F."/>
            <person name="Soler M."/>
            <person name="Clemente H."/>
            <person name="Saidi N."/>
            <person name="Cassan-Wang H."/>
            <person name="Dunand C."/>
            <person name="Hefer C."/>
            <person name="Bornberg-Bauer E."/>
            <person name="Kersting A."/>
            <person name="Vining K."/>
            <person name="Amarasinghe V."/>
            <person name="Ranik M."/>
            <person name="Naithani S."/>
            <person name="Elser J."/>
            <person name="Boyd A."/>
            <person name="Liston A."/>
            <person name="Spatafora J."/>
            <person name="Dharmwardhana P."/>
            <person name="Raja R."/>
            <person name="Sullivan C."/>
            <person name="Romanel E."/>
            <person name="Alves-Ferreira M."/>
            <person name="Kulheim C."/>
            <person name="Foley W."/>
            <person name="Carocha V."/>
            <person name="Paiva J."/>
            <person name="Kudrna D."/>
            <person name="Brommonschenkel S."/>
            <person name="Pasquali G."/>
            <person name="Byrne M."/>
            <person name="Rigault P."/>
            <person name="Tibbits J."/>
            <person name="Spokevicius A."/>
            <person name="Jones R."/>
            <person name="Steane D."/>
            <person name="Vaillancourt R."/>
            <person name="Potts B."/>
            <person name="Joubert F."/>
            <person name="Barry K."/>
            <person name="Pappas G."/>
            <person name="Strauss S."/>
            <person name="Jaiswal P."/>
            <person name="Grima-Pettenati J."/>
            <person name="Salse J."/>
            <person name="Van D."/>
            <person name="Rokhsar D."/>
            <person name="Schmutz J."/>
        </authorList>
    </citation>
    <scope>NUCLEOTIDE SEQUENCE</scope>
    <source>
        <tissue evidence="1">Leaf extractions</tissue>
    </source>
</reference>
<keyword evidence="3" id="KW-1185">Reference proteome</keyword>
<reference evidence="2" key="1">
    <citation type="submission" date="2013-07" db="EMBL/GenBank/DDBJ databases">
        <title>The genome of Eucalyptus grandis.</title>
        <authorList>
            <person name="Schmutz J."/>
            <person name="Hayes R."/>
            <person name="Myburg A."/>
            <person name="Tuskan G."/>
            <person name="Grattapaglia D."/>
            <person name="Rokhsar D.S."/>
        </authorList>
    </citation>
    <scope>NUCLEOTIDE SEQUENCE</scope>
    <source>
        <tissue evidence="2">Leaf extractions</tissue>
    </source>
</reference>
<dbReference type="AlphaFoldDB" id="A0A058ZUA0"/>
<reference evidence="1" key="4">
    <citation type="submission" date="2023-07" db="EMBL/GenBank/DDBJ databases">
        <authorList>
            <person name="Myburg A.A."/>
            <person name="Grattapaglia D."/>
            <person name="Tuskan G.A."/>
            <person name="Hellsten U."/>
            <person name="Hayes R.D."/>
            <person name="Grimwood J."/>
            <person name="Jenkins J."/>
            <person name="Lindquist E."/>
            <person name="Tice H."/>
            <person name="Bauer D."/>
            <person name="Goodstein D.M."/>
            <person name="Dubchak I."/>
            <person name="Poliakov A."/>
            <person name="Mizrachi E."/>
            <person name="Kullan A.R."/>
            <person name="Hussey S.G."/>
            <person name="Pinard D."/>
            <person name="Van D.M."/>
            <person name="Singh P."/>
            <person name="Van J.I."/>
            <person name="Silva-Junior O.B."/>
            <person name="Togawa R.C."/>
            <person name="Pappas M.R."/>
            <person name="Faria D.A."/>
            <person name="Sansaloni C.P."/>
            <person name="Petroli C.D."/>
            <person name="Yang X."/>
            <person name="Ranjan P."/>
            <person name="Tschaplinski T.J."/>
            <person name="Ye C.Y."/>
            <person name="Li T."/>
            <person name="Sterck L."/>
            <person name="Vanneste K."/>
            <person name="Murat F."/>
            <person name="Soler M."/>
            <person name="Clemente H.S."/>
            <person name="Saidi N."/>
            <person name="Cassan-Wang H."/>
            <person name="Dunand C."/>
            <person name="Hefer C.A."/>
            <person name="Bornberg-Bauer E."/>
            <person name="Kersting A.R."/>
            <person name="Vining K."/>
            <person name="Amarasinghe V."/>
            <person name="Ranik M."/>
            <person name="Naithani S."/>
            <person name="Elser J."/>
            <person name="Boyd A.E."/>
            <person name="Liston A."/>
            <person name="Spatafora J.W."/>
            <person name="Dharmwardhana P."/>
            <person name="Raja R."/>
            <person name="Sullivan C."/>
            <person name="Romanel E."/>
            <person name="Alves-Ferreira M."/>
            <person name="Kulheim C."/>
            <person name="Foley W."/>
            <person name="Carocha V."/>
            <person name="Paiva J."/>
            <person name="Kudrna D."/>
            <person name="Brommonschenkel S.H."/>
            <person name="Pasquali G."/>
            <person name="Byrne M."/>
            <person name="Rigault P."/>
            <person name="Tibbits J."/>
            <person name="Spokevicius A."/>
            <person name="Jones R.C."/>
            <person name="Steane D.A."/>
            <person name="Vaillancourt R.E."/>
            <person name="Potts B.M."/>
            <person name="Joubert F."/>
            <person name="Barry K."/>
            <person name="Pappas G.J."/>
            <person name="Strauss S.H."/>
            <person name="Jaiswal P."/>
            <person name="Grima-Pettenati J."/>
            <person name="Salse J."/>
            <person name="Van D.P."/>
            <person name="Rokhsar D.S."/>
            <person name="Schmutz J."/>
        </authorList>
    </citation>
    <scope>NUCLEOTIDE SEQUENCE</scope>
    <source>
        <tissue evidence="1">Leaf extractions</tissue>
    </source>
</reference>
<dbReference type="InParanoid" id="A0A058ZUA0"/>
<evidence type="ECO:0000313" key="1">
    <source>
        <dbReference type="EMBL" id="KAK2632557.1"/>
    </source>
</evidence>
<organism evidence="2">
    <name type="scientific">Eucalyptus grandis</name>
    <name type="common">Flooded gum</name>
    <dbReference type="NCBI Taxonomy" id="71139"/>
    <lineage>
        <taxon>Eukaryota</taxon>
        <taxon>Viridiplantae</taxon>
        <taxon>Streptophyta</taxon>
        <taxon>Embryophyta</taxon>
        <taxon>Tracheophyta</taxon>
        <taxon>Spermatophyta</taxon>
        <taxon>Magnoliopsida</taxon>
        <taxon>eudicotyledons</taxon>
        <taxon>Gunneridae</taxon>
        <taxon>Pentapetalae</taxon>
        <taxon>rosids</taxon>
        <taxon>malvids</taxon>
        <taxon>Myrtales</taxon>
        <taxon>Myrtaceae</taxon>
        <taxon>Myrtoideae</taxon>
        <taxon>Eucalypteae</taxon>
        <taxon>Eucalyptus</taxon>
    </lineage>
</organism>
<accession>A0A058ZUA0</accession>
<gene>
    <name evidence="2" type="ORF">EUGRSUZ_L01398</name>
</gene>
<evidence type="ECO:0000313" key="3">
    <source>
        <dbReference type="Proteomes" id="UP000030711"/>
    </source>
</evidence>
<sequence>MFLRKPRSIILLGMVTNLARFGLMTSKPPSNFDPVIVTSNPVAHSKSSSSALFRDEAISSRISSRQSPKMRNSSFRCRFMALIIAFLVDFDL</sequence>
<dbReference type="Gramene" id="KCW45009">
    <property type="protein sequence ID" value="KCW45009"/>
    <property type="gene ID" value="EUGRSUZ_L01398"/>
</dbReference>
<proteinExistence type="predicted"/>
<protein>
    <submittedName>
        <fullName evidence="2">Uncharacterized protein</fullName>
    </submittedName>
</protein>
<reference evidence="1" key="2">
    <citation type="journal article" date="2014" name="Nature">
        <title>The genome of Eucalyptus grandis.</title>
        <authorList>
            <person name="Myburg A.A."/>
            <person name="Grattapaglia D."/>
            <person name="Tuskan G.A."/>
            <person name="Hellsten U."/>
            <person name="Hayes R.D."/>
            <person name="Grimwood J."/>
            <person name="Jenkins J."/>
            <person name="Lindquist E."/>
            <person name="Tice H."/>
            <person name="Bauer D."/>
            <person name="Goodstein D.M."/>
            <person name="Dubchak I."/>
            <person name="Poliakov A."/>
            <person name="Mizrachi E."/>
            <person name="Kullan A.R."/>
            <person name="Hussey S.G."/>
            <person name="Pinard D."/>
            <person name="van der Merwe K."/>
            <person name="Singh P."/>
            <person name="van Jaarsveld I."/>
            <person name="Silva-Junior O.B."/>
            <person name="Togawa R.C."/>
            <person name="Pappas M.R."/>
            <person name="Faria D.A."/>
            <person name="Sansaloni C.P."/>
            <person name="Petroli C.D."/>
            <person name="Yang X."/>
            <person name="Ranjan P."/>
            <person name="Tschaplinski T.J."/>
            <person name="Ye C.Y."/>
            <person name="Li T."/>
            <person name="Sterck L."/>
            <person name="Vanneste K."/>
            <person name="Murat F."/>
            <person name="Soler M."/>
            <person name="Clemente H.S."/>
            <person name="Saidi N."/>
            <person name="Cassan-Wang H."/>
            <person name="Dunand C."/>
            <person name="Hefer C.A."/>
            <person name="Bornberg-Bauer E."/>
            <person name="Kersting A.R."/>
            <person name="Vining K."/>
            <person name="Amarasinghe V."/>
            <person name="Ranik M."/>
            <person name="Naithani S."/>
            <person name="Elser J."/>
            <person name="Boyd A.E."/>
            <person name="Liston A."/>
            <person name="Spatafora J.W."/>
            <person name="Dharmwardhana P."/>
            <person name="Raja R."/>
            <person name="Sullivan C."/>
            <person name="Romanel E."/>
            <person name="Alves-Ferreira M."/>
            <person name="Kulheim C."/>
            <person name="Foley W."/>
            <person name="Carocha V."/>
            <person name="Paiva J."/>
            <person name="Kudrna D."/>
            <person name="Brommonschenkel S.H."/>
            <person name="Pasquali G."/>
            <person name="Byrne M."/>
            <person name="Rigault P."/>
            <person name="Tibbits J."/>
            <person name="Spokevicius A."/>
            <person name="Jones R.C."/>
            <person name="Steane D.A."/>
            <person name="Vaillancourt R.E."/>
            <person name="Potts B.M."/>
            <person name="Joubert F."/>
            <person name="Barry K."/>
            <person name="Pappas G.J."/>
            <person name="Strauss S.H."/>
            <person name="Jaiswal P."/>
            <person name="Grima-Pettenati J."/>
            <person name="Salse J."/>
            <person name="Van de Peer Y."/>
            <person name="Rokhsar D.S."/>
            <person name="Schmutz J."/>
        </authorList>
    </citation>
    <scope>NUCLEOTIDE SEQUENCE</scope>
    <source>
        <tissue evidence="1">Leaf extractions</tissue>
    </source>
</reference>
<evidence type="ECO:0000313" key="2">
    <source>
        <dbReference type="EMBL" id="KCW45009.1"/>
    </source>
</evidence>
<dbReference type="EMBL" id="KK198957">
    <property type="protein sequence ID" value="KCW45009.1"/>
    <property type="molecule type" value="Genomic_DNA"/>
</dbReference>
<dbReference type="EMBL" id="MU848441">
    <property type="protein sequence ID" value="KAK2632557.1"/>
    <property type="molecule type" value="Genomic_DNA"/>
</dbReference>